<dbReference type="InterPro" id="IPR044068">
    <property type="entry name" value="CB"/>
</dbReference>
<feature type="domain" description="Tyr recombinase" evidence="10">
    <location>
        <begin position="118"/>
        <end position="310"/>
    </location>
</feature>
<feature type="domain" description="Core-binding (CB)" evidence="11">
    <location>
        <begin position="12"/>
        <end position="97"/>
    </location>
</feature>
<evidence type="ECO:0000259" key="11">
    <source>
        <dbReference type="PROSITE" id="PS51900"/>
    </source>
</evidence>
<evidence type="ECO:0000256" key="4">
    <source>
        <dbReference type="ARBA" id="ARBA00022829"/>
    </source>
</evidence>
<keyword evidence="7 9" id="KW-0233">DNA recombination</keyword>
<dbReference type="HAMAP" id="MF_01808">
    <property type="entry name" value="Recomb_XerC_XerD"/>
    <property type="match status" value="1"/>
</dbReference>
<dbReference type="Pfam" id="PF00589">
    <property type="entry name" value="Phage_integrase"/>
    <property type="match status" value="1"/>
</dbReference>
<name>A0ABV0G9J7_9BURK</name>
<evidence type="ECO:0000256" key="8">
    <source>
        <dbReference type="ARBA" id="ARBA00023306"/>
    </source>
</evidence>
<dbReference type="PROSITE" id="PS51898">
    <property type="entry name" value="TYR_RECOMBINASE"/>
    <property type="match status" value="1"/>
</dbReference>
<comment type="subunit">
    <text evidence="9">Forms a cyclic heterotetrameric complex composed of two molecules of XerC and two molecules of XerD.</text>
</comment>
<dbReference type="RefSeq" id="WP_347605873.1">
    <property type="nucleotide sequence ID" value="NZ_JBDPZC010000001.1"/>
</dbReference>
<feature type="active site" evidence="9">
    <location>
        <position position="265"/>
    </location>
</feature>
<evidence type="ECO:0000259" key="10">
    <source>
        <dbReference type="PROSITE" id="PS51898"/>
    </source>
</evidence>
<keyword evidence="5 9" id="KW-0229">DNA integration</keyword>
<comment type="similarity">
    <text evidence="9">Belongs to the 'phage' integrase family. XerC subfamily.</text>
</comment>
<dbReference type="SUPFAM" id="SSF56349">
    <property type="entry name" value="DNA breaking-rejoining enzymes"/>
    <property type="match status" value="1"/>
</dbReference>
<dbReference type="InterPro" id="IPR050090">
    <property type="entry name" value="Tyrosine_recombinase_XerCD"/>
</dbReference>
<keyword evidence="8 9" id="KW-0131">Cell cycle</keyword>
<sequence>MDRPAPEPPAPVPLPLTQQRYLEHLRVERRLALRTLVLYEQALRRLCQLADEAGVALERVSVQQVRRWVARLHGQDLSPRSLALMMSAWRSWYRWMGRQGLVELNPVDGLRAPKGSKLLPKALAVDDAVQLASYRDESADPVREACDTALVELLYSCGLRVGELVGLDVVPGASARGWLDLDGAEAHVLGKGSKQRIVPIGSAALAAVRGWLLCRGEWLAAGSTETALFIGPRGGRMGATQVRQRLGRRALAAGSPSHVHPHMLRHSFASHVLQSSGDLRAVQDLLGHANISTTQVYTKLDFQHLAKVYDAAHPRARKR</sequence>
<dbReference type="PANTHER" id="PTHR30349:SF81">
    <property type="entry name" value="TYROSINE RECOMBINASE XERC"/>
    <property type="match status" value="1"/>
</dbReference>
<evidence type="ECO:0000313" key="13">
    <source>
        <dbReference type="Proteomes" id="UP001462640"/>
    </source>
</evidence>
<dbReference type="EMBL" id="JBDPZC010000001">
    <property type="protein sequence ID" value="MEO3711728.1"/>
    <property type="molecule type" value="Genomic_DNA"/>
</dbReference>
<organism evidence="12 13">
    <name type="scientific">Roseateles flavus</name>
    <dbReference type="NCBI Taxonomy" id="3149041"/>
    <lineage>
        <taxon>Bacteria</taxon>
        <taxon>Pseudomonadati</taxon>
        <taxon>Pseudomonadota</taxon>
        <taxon>Betaproteobacteria</taxon>
        <taxon>Burkholderiales</taxon>
        <taxon>Sphaerotilaceae</taxon>
        <taxon>Roseateles</taxon>
    </lineage>
</organism>
<keyword evidence="6 9" id="KW-0238">DNA-binding</keyword>
<comment type="subcellular location">
    <subcellularLocation>
        <location evidence="1 9">Cytoplasm</location>
    </subcellularLocation>
</comment>
<keyword evidence="3 9" id="KW-0132">Cell division</keyword>
<evidence type="ECO:0000256" key="2">
    <source>
        <dbReference type="ARBA" id="ARBA00022490"/>
    </source>
</evidence>
<feature type="active site" description="O-(3'-phospho-DNA)-tyrosine intermediate" evidence="9">
    <location>
        <position position="297"/>
    </location>
</feature>
<dbReference type="PROSITE" id="PS51900">
    <property type="entry name" value="CB"/>
    <property type="match status" value="1"/>
</dbReference>
<evidence type="ECO:0000256" key="7">
    <source>
        <dbReference type="ARBA" id="ARBA00023172"/>
    </source>
</evidence>
<comment type="function">
    <text evidence="9">Site-specific tyrosine recombinase, which acts by catalyzing the cutting and rejoining of the recombining DNA molecules. The XerC-XerD complex is essential to convert dimers of the bacterial chromosome into monomers to permit their segregation at cell division. It also contributes to the segregational stability of plasmids.</text>
</comment>
<accession>A0ABV0G9J7</accession>
<dbReference type="InterPro" id="IPR023009">
    <property type="entry name" value="Tyrosine_recombinase_XerC/XerD"/>
</dbReference>
<feature type="active site" evidence="9">
    <location>
        <position position="191"/>
    </location>
</feature>
<evidence type="ECO:0000256" key="9">
    <source>
        <dbReference type="HAMAP-Rule" id="MF_01808"/>
    </source>
</evidence>
<dbReference type="CDD" id="cd00798">
    <property type="entry name" value="INT_XerDC_C"/>
    <property type="match status" value="1"/>
</dbReference>
<keyword evidence="2 9" id="KW-0963">Cytoplasm</keyword>
<reference evidence="12 13" key="1">
    <citation type="submission" date="2024-05" db="EMBL/GenBank/DDBJ databases">
        <title>Roseateles sp. 2.12 16S ribosomal RNA gene Genome sequencing and assembly.</title>
        <authorList>
            <person name="Woo H."/>
        </authorList>
    </citation>
    <scope>NUCLEOTIDE SEQUENCE [LARGE SCALE GENOMIC DNA]</scope>
    <source>
        <strain evidence="12 13">2.12</strain>
    </source>
</reference>
<feature type="active site" evidence="9">
    <location>
        <position position="288"/>
    </location>
</feature>
<dbReference type="InterPro" id="IPR002104">
    <property type="entry name" value="Integrase_catalytic"/>
</dbReference>
<feature type="active site" evidence="9">
    <location>
        <position position="262"/>
    </location>
</feature>
<dbReference type="PANTHER" id="PTHR30349">
    <property type="entry name" value="PHAGE INTEGRASE-RELATED"/>
    <property type="match status" value="1"/>
</dbReference>
<dbReference type="Gene3D" id="1.10.150.130">
    <property type="match status" value="1"/>
</dbReference>
<dbReference type="Pfam" id="PF02899">
    <property type="entry name" value="Phage_int_SAM_1"/>
    <property type="match status" value="1"/>
</dbReference>
<keyword evidence="13" id="KW-1185">Reference proteome</keyword>
<proteinExistence type="inferred from homology"/>
<dbReference type="Proteomes" id="UP001462640">
    <property type="component" value="Unassembled WGS sequence"/>
</dbReference>
<dbReference type="InterPro" id="IPR010998">
    <property type="entry name" value="Integrase_recombinase_N"/>
</dbReference>
<gene>
    <name evidence="9" type="primary">xerC</name>
    <name evidence="12" type="ORF">ABDJ40_03000</name>
</gene>
<evidence type="ECO:0000256" key="5">
    <source>
        <dbReference type="ARBA" id="ARBA00022908"/>
    </source>
</evidence>
<dbReference type="InterPro" id="IPR004107">
    <property type="entry name" value="Integrase_SAM-like_N"/>
</dbReference>
<evidence type="ECO:0000256" key="6">
    <source>
        <dbReference type="ARBA" id="ARBA00023125"/>
    </source>
</evidence>
<dbReference type="InterPro" id="IPR013762">
    <property type="entry name" value="Integrase-like_cat_sf"/>
</dbReference>
<comment type="caution">
    <text evidence="12">The sequence shown here is derived from an EMBL/GenBank/DDBJ whole genome shotgun (WGS) entry which is preliminary data.</text>
</comment>
<evidence type="ECO:0000313" key="12">
    <source>
        <dbReference type="EMBL" id="MEO3711728.1"/>
    </source>
</evidence>
<dbReference type="InterPro" id="IPR011010">
    <property type="entry name" value="DNA_brk_join_enz"/>
</dbReference>
<dbReference type="Gene3D" id="1.10.443.10">
    <property type="entry name" value="Intergrase catalytic core"/>
    <property type="match status" value="1"/>
</dbReference>
<feature type="active site" evidence="9">
    <location>
        <position position="160"/>
    </location>
</feature>
<protein>
    <recommendedName>
        <fullName evidence="9">Tyrosine recombinase XerC</fullName>
    </recommendedName>
</protein>
<evidence type="ECO:0000256" key="3">
    <source>
        <dbReference type="ARBA" id="ARBA00022618"/>
    </source>
</evidence>
<evidence type="ECO:0000256" key="1">
    <source>
        <dbReference type="ARBA" id="ARBA00004496"/>
    </source>
</evidence>
<keyword evidence="4 9" id="KW-0159">Chromosome partition</keyword>